<keyword evidence="3" id="KW-1185">Reference proteome</keyword>
<keyword evidence="1" id="KW-0812">Transmembrane</keyword>
<gene>
    <name evidence="2" type="ORF">BU52_19230</name>
</gene>
<dbReference type="AlphaFoldDB" id="A0A081XQ31"/>
<dbReference type="STRING" id="55952.BU52_19230"/>
<name>A0A081XQ31_STRTO</name>
<accession>A0A081XQ31</accession>
<reference evidence="2 3" key="1">
    <citation type="submission" date="2014-02" db="EMBL/GenBank/DDBJ databases">
        <title>The genome announcement of Streptomyces toyocaensis NRRL15009.</title>
        <authorList>
            <person name="Hong H.-J."/>
            <person name="Kwun M.J."/>
        </authorList>
    </citation>
    <scope>NUCLEOTIDE SEQUENCE [LARGE SCALE GENOMIC DNA]</scope>
    <source>
        <strain evidence="2 3">NRRL 15009</strain>
    </source>
</reference>
<dbReference type="eggNOG" id="ENOG502ZT33">
    <property type="taxonomic scope" value="Bacteria"/>
</dbReference>
<feature type="transmembrane region" description="Helical" evidence="1">
    <location>
        <begin position="27"/>
        <end position="46"/>
    </location>
</feature>
<keyword evidence="1" id="KW-0472">Membrane</keyword>
<dbReference type="RefSeq" id="WP_037935784.1">
    <property type="nucleotide sequence ID" value="NZ_JBFADL010000010.1"/>
</dbReference>
<protein>
    <submittedName>
        <fullName evidence="2">Membrane protein</fullName>
    </submittedName>
</protein>
<comment type="caution">
    <text evidence="2">The sequence shown here is derived from an EMBL/GenBank/DDBJ whole genome shotgun (WGS) entry which is preliminary data.</text>
</comment>
<keyword evidence="1" id="KW-1133">Transmembrane helix</keyword>
<evidence type="ECO:0000313" key="2">
    <source>
        <dbReference type="EMBL" id="KES05654.1"/>
    </source>
</evidence>
<evidence type="ECO:0000313" key="3">
    <source>
        <dbReference type="Proteomes" id="UP000028341"/>
    </source>
</evidence>
<organism evidence="2 3">
    <name type="scientific">Streptomyces toyocaensis</name>
    <dbReference type="NCBI Taxonomy" id="55952"/>
    <lineage>
        <taxon>Bacteria</taxon>
        <taxon>Bacillati</taxon>
        <taxon>Actinomycetota</taxon>
        <taxon>Actinomycetes</taxon>
        <taxon>Kitasatosporales</taxon>
        <taxon>Streptomycetaceae</taxon>
        <taxon>Streptomyces</taxon>
    </lineage>
</organism>
<dbReference type="Proteomes" id="UP000028341">
    <property type="component" value="Unassembled WGS sequence"/>
</dbReference>
<evidence type="ECO:0000256" key="1">
    <source>
        <dbReference type="SAM" id="Phobius"/>
    </source>
</evidence>
<sequence length="54" mass="5818">MSFPSTAAQLVTLAAEGGEHSGNHESLSPYLTGGGALFVLLLLLWITTRFNRDR</sequence>
<dbReference type="EMBL" id="JFCB01000016">
    <property type="protein sequence ID" value="KES05654.1"/>
    <property type="molecule type" value="Genomic_DNA"/>
</dbReference>
<proteinExistence type="predicted"/>